<proteinExistence type="predicted"/>
<reference evidence="1 2" key="1">
    <citation type="submission" date="2017-07" db="EMBL/GenBank/DDBJ databases">
        <title>Isolation and development of strain Bacillus megaterium SR7 for enhanced growth and metabolite production under supercritical carbon dioxide.</title>
        <authorList>
            <person name="Freedman A.J.E."/>
            <person name="Peet K.C."/>
            <person name="Boock J.T."/>
            <person name="Penn K."/>
            <person name="Prather K.L.J."/>
            <person name="Thompson J.R."/>
        </authorList>
    </citation>
    <scope>NUCLEOTIDE SEQUENCE [LARGE SCALE GENOMIC DNA]</scope>
    <source>
        <strain evidence="1 2">SR7</strain>
    </source>
</reference>
<protein>
    <recommendedName>
        <fullName evidence="3">BclA C-terminal domain-containing protein</fullName>
    </recommendedName>
</protein>
<dbReference type="RefSeq" id="WP_114895232.1">
    <property type="nucleotide sequence ID" value="NZ_CP022674.1"/>
</dbReference>
<dbReference type="InterPro" id="IPR008983">
    <property type="entry name" value="Tumour_necrosis_fac-like_dom"/>
</dbReference>
<dbReference type="SUPFAM" id="SSF49842">
    <property type="entry name" value="TNF-like"/>
    <property type="match status" value="1"/>
</dbReference>
<accession>A0AA86LV56</accession>
<dbReference type="EMBL" id="CP022674">
    <property type="protein sequence ID" value="AXI29142.1"/>
    <property type="molecule type" value="Genomic_DNA"/>
</dbReference>
<sequence>MSSNYDKHSGEDCCDYVMEEECCDREPVVAYLNGNLGLIAGGVLPANTPTRIPLTTILFRTPGVEIPQDGGVTVLEDGEYFISFNAQYSTPTASVTFSIYAPEFIGTATSPLGPGAVTFSTLAHLRRGDTVYVIVTSNVPLTFVGALLTVAKIPDKH</sequence>
<evidence type="ECO:0008006" key="3">
    <source>
        <dbReference type="Google" id="ProtNLM"/>
    </source>
</evidence>
<gene>
    <name evidence="1" type="ORF">CIB87_09005</name>
</gene>
<evidence type="ECO:0000313" key="2">
    <source>
        <dbReference type="Proteomes" id="UP000253834"/>
    </source>
</evidence>
<dbReference type="AlphaFoldDB" id="A0AA86LV56"/>
<name>A0AA86LV56_PRIMG</name>
<dbReference type="Proteomes" id="UP000253834">
    <property type="component" value="Chromosome"/>
</dbReference>
<evidence type="ECO:0000313" key="1">
    <source>
        <dbReference type="EMBL" id="AXI29142.1"/>
    </source>
</evidence>
<organism evidence="1 2">
    <name type="scientific">Priestia megaterium</name>
    <name type="common">Bacillus megaterium</name>
    <dbReference type="NCBI Taxonomy" id="1404"/>
    <lineage>
        <taxon>Bacteria</taxon>
        <taxon>Bacillati</taxon>
        <taxon>Bacillota</taxon>
        <taxon>Bacilli</taxon>
        <taxon>Bacillales</taxon>
        <taxon>Bacillaceae</taxon>
        <taxon>Priestia</taxon>
    </lineage>
</organism>
<dbReference type="Gene3D" id="2.60.120.40">
    <property type="match status" value="1"/>
</dbReference>